<evidence type="ECO:0000313" key="3">
    <source>
        <dbReference type="EMBL" id="PRP84865.1"/>
    </source>
</evidence>
<evidence type="ECO:0000256" key="2">
    <source>
        <dbReference type="SAM" id="MobiDB-lite"/>
    </source>
</evidence>
<dbReference type="InParanoid" id="A0A2P6NLL5"/>
<feature type="region of interest" description="Disordered" evidence="2">
    <location>
        <begin position="64"/>
        <end position="91"/>
    </location>
</feature>
<feature type="region of interest" description="Disordered" evidence="2">
    <location>
        <begin position="595"/>
        <end position="633"/>
    </location>
</feature>
<organism evidence="3 4">
    <name type="scientific">Planoprotostelium fungivorum</name>
    <dbReference type="NCBI Taxonomy" id="1890364"/>
    <lineage>
        <taxon>Eukaryota</taxon>
        <taxon>Amoebozoa</taxon>
        <taxon>Evosea</taxon>
        <taxon>Variosea</taxon>
        <taxon>Cavosteliida</taxon>
        <taxon>Cavosteliaceae</taxon>
        <taxon>Planoprotostelium</taxon>
    </lineage>
</organism>
<feature type="coiled-coil region" evidence="1">
    <location>
        <begin position="356"/>
        <end position="403"/>
    </location>
</feature>
<feature type="compositionally biased region" description="Low complexity" evidence="2">
    <location>
        <begin position="258"/>
        <end position="290"/>
    </location>
</feature>
<keyword evidence="1" id="KW-0175">Coiled coil</keyword>
<dbReference type="EMBL" id="MDYQ01000055">
    <property type="protein sequence ID" value="PRP84865.1"/>
    <property type="molecule type" value="Genomic_DNA"/>
</dbReference>
<dbReference type="Proteomes" id="UP000241769">
    <property type="component" value="Unassembled WGS sequence"/>
</dbReference>
<proteinExistence type="predicted"/>
<sequence length="633" mass="69626">MLSSNPWDLIAEKETAQARAAPAASEAKKRNKPKQQKEVSPAKTVSYDAPWMWESWTAAPVEEDWQEVSTRKAKGKSAAEEREEALSNAYTPVGDVEVERIAAKPKRAVKKSEPPTPNKYVAEPIKRTGPYIEDTQEDFSPAKNSVKRTTEGTIGISQLQSNNTFSVLESAKPTITPRATPPAVNTTLDKNKKTKKKPQATVTSAPLKPPGSKPAKVENVWVTNGAPKGLAVDLGVEKNNLDPGNRRPSIGSQFPALTPSGITPTIISSTTTPPPTTTIITPNTSSQPSAEELEEETPSPTPIIVQDERFNPATTVGPVGRGYANERTEGNILSVEALLADSPTLSVVDLHSGIHEKTLEEEQLELMREIEEKKRRVEELRNMEELRRREDARLEELRRREEQRRMSEGPMGYHPIYGSIEGPHLGGNLGLQGMKGHGVQHVEQIVYQPPMHSQPYHPLLGRLPYDPSPRLPYEPHSMEPHSMDPLSHGFFHLGLGSHPAQEQVVHSEQDLINSMMMDDMSMNRARLSQSTSSAYNGMPSGYSQEVMYEGQGLPMSSHGELRRSGPPGFNGAARPLPPGFGGRGNFGPIYNPPATMKTHPAFGALEEDPNLDEPLERKTPSSYVIPAKRRNID</sequence>
<feature type="region of interest" description="Disordered" evidence="2">
    <location>
        <begin position="172"/>
        <end position="218"/>
    </location>
</feature>
<accession>A0A2P6NLL5</accession>
<feature type="region of interest" description="Disordered" evidence="2">
    <location>
        <begin position="236"/>
        <end position="302"/>
    </location>
</feature>
<name>A0A2P6NLL5_9EUKA</name>
<evidence type="ECO:0000313" key="4">
    <source>
        <dbReference type="Proteomes" id="UP000241769"/>
    </source>
</evidence>
<reference evidence="3 4" key="1">
    <citation type="journal article" date="2018" name="Genome Biol. Evol.">
        <title>Multiple Roots of Fruiting Body Formation in Amoebozoa.</title>
        <authorList>
            <person name="Hillmann F."/>
            <person name="Forbes G."/>
            <person name="Novohradska S."/>
            <person name="Ferling I."/>
            <person name="Riege K."/>
            <person name="Groth M."/>
            <person name="Westermann M."/>
            <person name="Marz M."/>
            <person name="Spaller T."/>
            <person name="Winckler T."/>
            <person name="Schaap P."/>
            <person name="Glockner G."/>
        </authorList>
    </citation>
    <scope>NUCLEOTIDE SEQUENCE [LARGE SCALE GENOMIC DNA]</scope>
    <source>
        <strain evidence="3 4">Jena</strain>
    </source>
</reference>
<evidence type="ECO:0000256" key="1">
    <source>
        <dbReference type="SAM" id="Coils"/>
    </source>
</evidence>
<feature type="region of interest" description="Disordered" evidence="2">
    <location>
        <begin position="1"/>
        <end position="44"/>
    </location>
</feature>
<comment type="caution">
    <text evidence="3">The sequence shown here is derived from an EMBL/GenBank/DDBJ whole genome shotgun (WGS) entry which is preliminary data.</text>
</comment>
<dbReference type="AlphaFoldDB" id="A0A2P6NLL5"/>
<protein>
    <submittedName>
        <fullName evidence="3">Proteoglycan 4</fullName>
    </submittedName>
</protein>
<keyword evidence="4" id="KW-1185">Reference proteome</keyword>
<gene>
    <name evidence="3" type="ORF">PROFUN_07519</name>
</gene>
<feature type="region of interest" description="Disordered" evidence="2">
    <location>
        <begin position="105"/>
        <end position="155"/>
    </location>
</feature>